<comment type="subcellular location">
    <subcellularLocation>
        <location evidence="1">Membrane</location>
        <topology evidence="1">Multi-pass membrane protein</topology>
    </subcellularLocation>
    <subcellularLocation>
        <location evidence="7">Mitochondrion inner membrane</location>
        <topology evidence="7">Multi-pass membrane protein</topology>
    </subcellularLocation>
</comment>
<comment type="similarity">
    <text evidence="2 7">Belongs to the complex I subunit 1 family.</text>
</comment>
<accession>A0A6G7WDS3</accession>
<feature type="transmembrane region" description="Helical" evidence="9">
    <location>
        <begin position="47"/>
        <end position="64"/>
    </location>
</feature>
<feature type="transmembrane region" description="Helical" evidence="9">
    <location>
        <begin position="176"/>
        <end position="195"/>
    </location>
</feature>
<keyword evidence="5 9" id="KW-1133">Transmembrane helix</keyword>
<keyword evidence="8 10" id="KW-0496">Mitochondrion</keyword>
<protein>
    <recommendedName>
        <fullName evidence="3 8">NADH-ubiquinone oxidoreductase chain 1</fullName>
        <ecNumber evidence="8">7.1.1.2</ecNumber>
    </recommendedName>
</protein>
<evidence type="ECO:0000256" key="9">
    <source>
        <dbReference type="SAM" id="Phobius"/>
    </source>
</evidence>
<evidence type="ECO:0000256" key="5">
    <source>
        <dbReference type="ARBA" id="ARBA00022989"/>
    </source>
</evidence>
<dbReference type="GO" id="GO:0005743">
    <property type="term" value="C:mitochondrial inner membrane"/>
    <property type="evidence" value="ECO:0007669"/>
    <property type="project" value="UniProtKB-SubCell"/>
</dbReference>
<evidence type="ECO:0000256" key="4">
    <source>
        <dbReference type="ARBA" id="ARBA00022692"/>
    </source>
</evidence>
<dbReference type="GO" id="GO:0009060">
    <property type="term" value="P:aerobic respiration"/>
    <property type="evidence" value="ECO:0007669"/>
    <property type="project" value="TreeGrafter"/>
</dbReference>
<evidence type="ECO:0000256" key="6">
    <source>
        <dbReference type="ARBA" id="ARBA00023136"/>
    </source>
</evidence>
<proteinExistence type="inferred from homology"/>
<evidence type="ECO:0000256" key="1">
    <source>
        <dbReference type="ARBA" id="ARBA00004141"/>
    </source>
</evidence>
<feature type="transmembrane region" description="Helical" evidence="9">
    <location>
        <begin position="220"/>
        <end position="239"/>
    </location>
</feature>
<dbReference type="EC" id="7.1.1.2" evidence="8"/>
<dbReference type="AlphaFoldDB" id="A0A6G7WDS3"/>
<feature type="transmembrane region" description="Helical" evidence="9">
    <location>
        <begin position="7"/>
        <end position="27"/>
    </location>
</feature>
<dbReference type="InterPro" id="IPR001694">
    <property type="entry name" value="NADH_UbQ_OxRdtase_su1/FPO"/>
</dbReference>
<dbReference type="PANTHER" id="PTHR11432:SF3">
    <property type="entry name" value="NADH-UBIQUINONE OXIDOREDUCTASE CHAIN 1"/>
    <property type="match status" value="1"/>
</dbReference>
<feature type="transmembrane region" description="Helical" evidence="9">
    <location>
        <begin position="76"/>
        <end position="97"/>
    </location>
</feature>
<feature type="transmembrane region" description="Helical" evidence="9">
    <location>
        <begin position="278"/>
        <end position="296"/>
    </location>
</feature>
<evidence type="ECO:0000313" key="10">
    <source>
        <dbReference type="EMBL" id="QIK50413.1"/>
    </source>
</evidence>
<dbReference type="GO" id="GO:0008137">
    <property type="term" value="F:NADH dehydrogenase (ubiquinone) activity"/>
    <property type="evidence" value="ECO:0007669"/>
    <property type="project" value="UniProtKB-EC"/>
</dbReference>
<evidence type="ECO:0000256" key="3">
    <source>
        <dbReference type="ARBA" id="ARBA00021009"/>
    </source>
</evidence>
<feature type="transmembrane region" description="Helical" evidence="9">
    <location>
        <begin position="143"/>
        <end position="164"/>
    </location>
</feature>
<geneLocation type="mitochondrion" evidence="10"/>
<evidence type="ECO:0000256" key="2">
    <source>
        <dbReference type="ARBA" id="ARBA00010535"/>
    </source>
</evidence>
<dbReference type="PROSITE" id="PS00668">
    <property type="entry name" value="COMPLEX1_ND1_2"/>
    <property type="match status" value="1"/>
</dbReference>
<feature type="transmembrane region" description="Helical" evidence="9">
    <location>
        <begin position="109"/>
        <end position="131"/>
    </location>
</feature>
<keyword evidence="6 9" id="KW-0472">Membrane</keyword>
<organism evidence="10">
    <name type="scientific">Capsala pricei</name>
    <dbReference type="NCBI Taxonomy" id="651779"/>
    <lineage>
        <taxon>Eukaryota</taxon>
        <taxon>Metazoa</taxon>
        <taxon>Spiralia</taxon>
        <taxon>Lophotrochozoa</taxon>
        <taxon>Platyhelminthes</taxon>
        <taxon>Monogenea</taxon>
        <taxon>Monopisthocotylea</taxon>
        <taxon>Capsalidea</taxon>
        <taxon>Capsalidae</taxon>
        <taxon>Capsala</taxon>
    </lineage>
</organism>
<keyword evidence="4 7" id="KW-0812">Transmembrane</keyword>
<dbReference type="GO" id="GO:0003954">
    <property type="term" value="F:NADH dehydrogenase activity"/>
    <property type="evidence" value="ECO:0007669"/>
    <property type="project" value="TreeGrafter"/>
</dbReference>
<name>A0A6G7WDS3_9PLAT</name>
<comment type="catalytic activity">
    <reaction evidence="8">
        <text>a ubiquinone + NADH + 5 H(+)(in) = a ubiquinol + NAD(+) + 4 H(+)(out)</text>
        <dbReference type="Rhea" id="RHEA:29091"/>
        <dbReference type="Rhea" id="RHEA-COMP:9565"/>
        <dbReference type="Rhea" id="RHEA-COMP:9566"/>
        <dbReference type="ChEBI" id="CHEBI:15378"/>
        <dbReference type="ChEBI" id="CHEBI:16389"/>
        <dbReference type="ChEBI" id="CHEBI:17976"/>
        <dbReference type="ChEBI" id="CHEBI:57540"/>
        <dbReference type="ChEBI" id="CHEBI:57945"/>
        <dbReference type="EC" id="7.1.1.2"/>
    </reaction>
</comment>
<sequence length="299" mass="34073">MVTLIGFCNFMGVLISFILVMIFVAFFILSERKVLGYIQIRKGPNKVGLLGLFQSFADLIKLILKFKVYGTQLRSYMGLYSVYLLVLLSFGYCSLYFDWSSGGTQSLGLLIFLIITSMSGYSILGAGWGSYNKYSLYGSLRASFGSVTFEACLMGLAIISGLLYGGYSLNLVSSNIFSLFFICPVLYGLWLICILSETNRTPFDYAESESDLVSGFNTEYCNVYFTCLFACEYLIIYIMSWFSALVFFSSPILELVTVFNVFFFLWARGTLPRVRYDYFINFMWRYSLLIIVFLLACFF</sequence>
<gene>
    <name evidence="10" type="primary">nad1</name>
</gene>
<evidence type="ECO:0000256" key="8">
    <source>
        <dbReference type="RuleBase" id="RU000473"/>
    </source>
</evidence>
<dbReference type="InterPro" id="IPR018086">
    <property type="entry name" value="NADH_UbQ_OxRdtase_su1_CS"/>
</dbReference>
<keyword evidence="8" id="KW-0830">Ubiquinone</keyword>
<dbReference type="Pfam" id="PF00146">
    <property type="entry name" value="NADHdh"/>
    <property type="match status" value="1"/>
</dbReference>
<reference evidence="10" key="1">
    <citation type="submission" date="2019-11" db="EMBL/GenBank/DDBJ databases">
        <authorList>
            <person name="Yang C."/>
        </authorList>
    </citation>
    <scope>NUCLEOTIDE SEQUENCE</scope>
    <source>
        <tissue evidence="10">Muscle</tissue>
    </source>
</reference>
<dbReference type="EMBL" id="MN746360">
    <property type="protein sequence ID" value="QIK50413.1"/>
    <property type="molecule type" value="Genomic_DNA"/>
</dbReference>
<keyword evidence="7" id="KW-0520">NAD</keyword>
<dbReference type="PANTHER" id="PTHR11432">
    <property type="entry name" value="NADH DEHYDROGENASE SUBUNIT 1"/>
    <property type="match status" value="1"/>
</dbReference>
<feature type="transmembrane region" description="Helical" evidence="9">
    <location>
        <begin position="245"/>
        <end position="266"/>
    </location>
</feature>
<evidence type="ECO:0000256" key="7">
    <source>
        <dbReference type="RuleBase" id="RU000471"/>
    </source>
</evidence>